<dbReference type="InterPro" id="IPR019887">
    <property type="entry name" value="Tscrpt_reg_AsnC/Lrp_C"/>
</dbReference>
<dbReference type="InterPro" id="IPR019888">
    <property type="entry name" value="Tscrpt_reg_AsnC-like"/>
</dbReference>
<reference evidence="1 2" key="1">
    <citation type="submission" date="2019-10" db="EMBL/GenBank/DDBJ databases">
        <title>Lysobacter alkalisoli sp. nov., isolated from saline-alkaline soil.</title>
        <authorList>
            <person name="Sun J.-Q."/>
        </authorList>
    </citation>
    <scope>NUCLEOTIDE SEQUENCE [LARGE SCALE GENOMIC DNA]</scope>
    <source>
        <strain evidence="1 2">KCTC 42381</strain>
    </source>
</reference>
<dbReference type="RefSeq" id="WP_141482395.1">
    <property type="nucleotide sequence ID" value="NZ_VICD02000180.1"/>
</dbReference>
<dbReference type="InterPro" id="IPR036388">
    <property type="entry name" value="WH-like_DNA-bd_sf"/>
</dbReference>
<dbReference type="Proteomes" id="UP000320431">
    <property type="component" value="Unassembled WGS sequence"/>
</dbReference>
<protein>
    <submittedName>
        <fullName evidence="1">AsnC family transcriptional regulator</fullName>
    </submittedName>
</protein>
<dbReference type="GO" id="GO:0005829">
    <property type="term" value="C:cytosol"/>
    <property type="evidence" value="ECO:0007669"/>
    <property type="project" value="TreeGrafter"/>
</dbReference>
<dbReference type="GO" id="GO:0043565">
    <property type="term" value="F:sequence-specific DNA binding"/>
    <property type="evidence" value="ECO:0007669"/>
    <property type="project" value="InterPro"/>
</dbReference>
<dbReference type="PROSITE" id="PS50956">
    <property type="entry name" value="HTH_ASNC_2"/>
    <property type="match status" value="1"/>
</dbReference>
<dbReference type="AlphaFoldDB" id="A0A508AS92"/>
<dbReference type="SUPFAM" id="SSF54909">
    <property type="entry name" value="Dimeric alpha+beta barrel"/>
    <property type="match status" value="1"/>
</dbReference>
<dbReference type="Gene3D" id="1.10.10.10">
    <property type="entry name" value="Winged helix-like DNA-binding domain superfamily/Winged helix DNA-binding domain"/>
    <property type="match status" value="1"/>
</dbReference>
<dbReference type="Pfam" id="PF13404">
    <property type="entry name" value="HTH_AsnC-type"/>
    <property type="match status" value="1"/>
</dbReference>
<dbReference type="SUPFAM" id="SSF46785">
    <property type="entry name" value="Winged helix' DNA-binding domain"/>
    <property type="match status" value="1"/>
</dbReference>
<dbReference type="InterPro" id="IPR011008">
    <property type="entry name" value="Dimeric_a/b-barrel"/>
</dbReference>
<dbReference type="InterPro" id="IPR036390">
    <property type="entry name" value="WH_DNA-bd_sf"/>
</dbReference>
<gene>
    <name evidence="1" type="ORF">FKV24_010845</name>
</gene>
<proteinExistence type="predicted"/>
<dbReference type="EMBL" id="VICD02000180">
    <property type="protein sequence ID" value="KAB8184781.1"/>
    <property type="molecule type" value="Genomic_DNA"/>
</dbReference>
<name>A0A508AS92_9GAMM</name>
<dbReference type="Gene3D" id="3.30.70.920">
    <property type="match status" value="1"/>
</dbReference>
<dbReference type="Pfam" id="PF01037">
    <property type="entry name" value="AsnC_trans_reg"/>
    <property type="match status" value="1"/>
</dbReference>
<evidence type="ECO:0000313" key="2">
    <source>
        <dbReference type="Proteomes" id="UP000320431"/>
    </source>
</evidence>
<dbReference type="PANTHER" id="PTHR30154:SF54">
    <property type="entry name" value="POSSIBLE TRANSCRIPTIONAL REGULATORY PROTEIN (PROBABLY LRP_ASNC-FAMILY)"/>
    <property type="match status" value="1"/>
</dbReference>
<sequence length="161" mass="18084">MLDRIDVALLRLLRKNARLPNKTLAEKTGVAPSTALERIRRLHESRTIQGYHAEVAPAAIGIGLQAMVAVRLARHSRPMVDGFLDHLQGLREVLAFYHLAGADDFLVHVGVRDSAHLREFALTAFTEREEVAHIQTHLIFDFHRNTELPVYLQSPDLQSPG</sequence>
<evidence type="ECO:0000313" key="1">
    <source>
        <dbReference type="EMBL" id="KAB8184781.1"/>
    </source>
</evidence>
<organism evidence="1 2">
    <name type="scientific">Marilutibacter maris</name>
    <dbReference type="NCBI Taxonomy" id="1605891"/>
    <lineage>
        <taxon>Bacteria</taxon>
        <taxon>Pseudomonadati</taxon>
        <taxon>Pseudomonadota</taxon>
        <taxon>Gammaproteobacteria</taxon>
        <taxon>Lysobacterales</taxon>
        <taxon>Lysobacteraceae</taxon>
        <taxon>Marilutibacter</taxon>
    </lineage>
</organism>
<dbReference type="InterPro" id="IPR000485">
    <property type="entry name" value="AsnC-type_HTH_dom"/>
</dbReference>
<dbReference type="PRINTS" id="PR00033">
    <property type="entry name" value="HTHASNC"/>
</dbReference>
<comment type="caution">
    <text evidence="1">The sequence shown here is derived from an EMBL/GenBank/DDBJ whole genome shotgun (WGS) entry which is preliminary data.</text>
</comment>
<dbReference type="SMART" id="SM00344">
    <property type="entry name" value="HTH_ASNC"/>
    <property type="match status" value="1"/>
</dbReference>
<dbReference type="GO" id="GO:0043200">
    <property type="term" value="P:response to amino acid"/>
    <property type="evidence" value="ECO:0007669"/>
    <property type="project" value="TreeGrafter"/>
</dbReference>
<accession>A0A508AS92</accession>
<dbReference type="PANTHER" id="PTHR30154">
    <property type="entry name" value="LEUCINE-RESPONSIVE REGULATORY PROTEIN"/>
    <property type="match status" value="1"/>
</dbReference>